<sequence>MIEESRNAYSAGDYCDLVITCRGDVYNVHKVIVCPRAEFFAKAVKFGGKEAHDNVIDLPADDPHAVKLLIQYLYEADYNPPVSAPALKDDVNVNSQAPEHSCPHRHCARIVCRHHLCGLTCVSNCRGFRCSKCPKPSPTNVSGPPEQLLTHSKMYELGDRYGVAGLKKLAQEKFKIACQHFWDDPAFPSAADHAFTTTVDQDKGLRDVVRKTIYDHIALVKKPEVQAFLAEAGLGIGILVDKMEELGWP</sequence>
<dbReference type="InterPro" id="IPR011333">
    <property type="entry name" value="SKP1/BTB/POZ_sf"/>
</dbReference>
<dbReference type="RefSeq" id="XP_033686377.1">
    <property type="nucleotide sequence ID" value="XM_033833152.1"/>
</dbReference>
<proteinExistence type="predicted"/>
<reference evidence="2" key="1">
    <citation type="journal article" date="2020" name="Stud. Mycol.">
        <title>101 Dothideomycetes genomes: a test case for predicting lifestyles and emergence of pathogens.</title>
        <authorList>
            <person name="Haridas S."/>
            <person name="Albert R."/>
            <person name="Binder M."/>
            <person name="Bloem J."/>
            <person name="Labutti K."/>
            <person name="Salamov A."/>
            <person name="Andreopoulos B."/>
            <person name="Baker S."/>
            <person name="Barry K."/>
            <person name="Bills G."/>
            <person name="Bluhm B."/>
            <person name="Cannon C."/>
            <person name="Castanera R."/>
            <person name="Culley D."/>
            <person name="Daum C."/>
            <person name="Ezra D."/>
            <person name="Gonzalez J."/>
            <person name="Henrissat B."/>
            <person name="Kuo A."/>
            <person name="Liang C."/>
            <person name="Lipzen A."/>
            <person name="Lutzoni F."/>
            <person name="Magnuson J."/>
            <person name="Mondo S."/>
            <person name="Nolan M."/>
            <person name="Ohm R."/>
            <person name="Pangilinan J."/>
            <person name="Park H.-J."/>
            <person name="Ramirez L."/>
            <person name="Alfaro M."/>
            <person name="Sun H."/>
            <person name="Tritt A."/>
            <person name="Yoshinaga Y."/>
            <person name="Zwiers L.-H."/>
            <person name="Turgeon B."/>
            <person name="Goodwin S."/>
            <person name="Spatafora J."/>
            <person name="Crous P."/>
            <person name="Grigoriev I."/>
        </authorList>
    </citation>
    <scope>NUCLEOTIDE SEQUENCE</scope>
    <source>
        <strain evidence="2">CBS 122368</strain>
    </source>
</reference>
<organism evidence="2 3">
    <name type="scientific">Trematosphaeria pertusa</name>
    <dbReference type="NCBI Taxonomy" id="390896"/>
    <lineage>
        <taxon>Eukaryota</taxon>
        <taxon>Fungi</taxon>
        <taxon>Dikarya</taxon>
        <taxon>Ascomycota</taxon>
        <taxon>Pezizomycotina</taxon>
        <taxon>Dothideomycetes</taxon>
        <taxon>Pleosporomycetidae</taxon>
        <taxon>Pleosporales</taxon>
        <taxon>Massarineae</taxon>
        <taxon>Trematosphaeriaceae</taxon>
        <taxon>Trematosphaeria</taxon>
    </lineage>
</organism>
<feature type="domain" description="BTB" evidence="1">
    <location>
        <begin position="15"/>
        <end position="82"/>
    </location>
</feature>
<accession>A0A6A6IPE2</accession>
<dbReference type="Proteomes" id="UP000800094">
    <property type="component" value="Unassembled WGS sequence"/>
</dbReference>
<dbReference type="GeneID" id="54586482"/>
<dbReference type="Pfam" id="PF00651">
    <property type="entry name" value="BTB"/>
    <property type="match status" value="1"/>
</dbReference>
<dbReference type="PROSITE" id="PS50097">
    <property type="entry name" value="BTB"/>
    <property type="match status" value="1"/>
</dbReference>
<dbReference type="SUPFAM" id="SSF54695">
    <property type="entry name" value="POZ domain"/>
    <property type="match status" value="1"/>
</dbReference>
<protein>
    <recommendedName>
        <fullName evidence="1">BTB domain-containing protein</fullName>
    </recommendedName>
</protein>
<dbReference type="CDD" id="cd18186">
    <property type="entry name" value="BTB_POZ_ZBTB_KLHL-like"/>
    <property type="match status" value="1"/>
</dbReference>
<keyword evidence="3" id="KW-1185">Reference proteome</keyword>
<evidence type="ECO:0000313" key="3">
    <source>
        <dbReference type="Proteomes" id="UP000800094"/>
    </source>
</evidence>
<dbReference type="AlphaFoldDB" id="A0A6A6IPE2"/>
<dbReference type="PANTHER" id="PTHR47843">
    <property type="entry name" value="BTB DOMAIN-CONTAINING PROTEIN-RELATED"/>
    <property type="match status" value="1"/>
</dbReference>
<dbReference type="EMBL" id="ML987193">
    <property type="protein sequence ID" value="KAF2251373.1"/>
    <property type="molecule type" value="Genomic_DNA"/>
</dbReference>
<dbReference type="OrthoDB" id="6359816at2759"/>
<dbReference type="PANTHER" id="PTHR47843:SF5">
    <property type="entry name" value="BTB_POZ DOMAIN PROTEIN"/>
    <property type="match status" value="1"/>
</dbReference>
<gene>
    <name evidence="2" type="ORF">BU26DRAFT_563317</name>
</gene>
<evidence type="ECO:0000313" key="2">
    <source>
        <dbReference type="EMBL" id="KAF2251373.1"/>
    </source>
</evidence>
<evidence type="ECO:0000259" key="1">
    <source>
        <dbReference type="PROSITE" id="PS50097"/>
    </source>
</evidence>
<dbReference type="InterPro" id="IPR000210">
    <property type="entry name" value="BTB/POZ_dom"/>
</dbReference>
<dbReference type="Gene3D" id="3.30.710.10">
    <property type="entry name" value="Potassium Channel Kv1.1, Chain A"/>
    <property type="match status" value="1"/>
</dbReference>
<name>A0A6A6IPE2_9PLEO</name>